<dbReference type="SUPFAM" id="SSF141571">
    <property type="entry name" value="Pentapeptide repeat-like"/>
    <property type="match status" value="2"/>
</dbReference>
<evidence type="ECO:0000313" key="1">
    <source>
        <dbReference type="EMBL" id="RZT97997.1"/>
    </source>
</evidence>
<proteinExistence type="predicted"/>
<protein>
    <submittedName>
        <fullName evidence="1">Uncharacterized protein YjbI with pentapeptide repeats</fullName>
    </submittedName>
</protein>
<dbReference type="Proteomes" id="UP000293671">
    <property type="component" value="Unassembled WGS sequence"/>
</dbReference>
<sequence length="739" mass="75378">MAQRIPPSPASRWLAAATLCTAVLLVACGGDDDEEAVPASAPRVSTQSFYTGGHFLADSRLAANPDNGVLVVLHNPAQLGASAAAALDKLGFDVVPYDFLDTGPRTYCWDGAARQAAGGGVPHRMVLRDEARREVLVVEEGGPCVTQTIAAGRYTALLRFGEGRSSALDLVFLMPQQDTAARALAASRAAAAAAAATPVAAVPVWTCPQAILTFDDIATSEFVLQHAPLEAVTVTGACGDIGLIAPSASSSSTTYLLYYAGPNTQVTVYSETGFRGSRKLITPNLNFYDYNGHGYPQARSMVAETYTPSTSRTTLLSTNACEKCNLQAVDLSNQPLQGAVLNDADLSRADLSHADLSNAKAARALFASAHLVGTKLSGAVLTNAIFQSDGAVPNGGGAVYPAADLSSADLSSARLDNVVMTGVSAVGTTFAHATLASTDFSGADLSGSSFESASAPAGSPPVFNLALMARASLKNAQLPGAFFRGTQMSPSNLGGANLAGAWMESDAGGQGPTILAGSYMANTDLSAAHMVGAVLDGASWFNSSPGVGNASGANAILTGASFNLADLPNLDLRNAVLQSVNMTNTQLINADLTSASAGGGTTCGTKAVFGTANLRGATLIGADLSCANLYNAAVSTTDEGKVYIEVLADPDRYQKPVQYQYFAVNRPPTKLGGGSSGTAVITDNATCPSGKKGSCGMPTGLPGDPWTPPVGPVEPSNCTTTVDPATGDVIAVTCTSGRH</sequence>
<comment type="caution">
    <text evidence="1">The sequence shown here is derived from an EMBL/GenBank/DDBJ whole genome shotgun (WGS) entry which is preliminary data.</text>
</comment>
<dbReference type="RefSeq" id="WP_165393307.1">
    <property type="nucleotide sequence ID" value="NZ_SHKP01000006.1"/>
</dbReference>
<dbReference type="PANTHER" id="PTHR14136:SF17">
    <property type="entry name" value="BTB_POZ DOMAIN-CONTAINING PROTEIN KCTD9"/>
    <property type="match status" value="1"/>
</dbReference>
<dbReference type="EMBL" id="SHKP01000006">
    <property type="protein sequence ID" value="RZT97997.1"/>
    <property type="molecule type" value="Genomic_DNA"/>
</dbReference>
<accession>A0A4Q7VP86</accession>
<keyword evidence="2" id="KW-1185">Reference proteome</keyword>
<dbReference type="Pfam" id="PF00805">
    <property type="entry name" value="Pentapeptide"/>
    <property type="match status" value="6"/>
</dbReference>
<evidence type="ECO:0000313" key="2">
    <source>
        <dbReference type="Proteomes" id="UP000293671"/>
    </source>
</evidence>
<dbReference type="InterPro" id="IPR001646">
    <property type="entry name" value="5peptide_repeat"/>
</dbReference>
<gene>
    <name evidence="1" type="ORF">EV670_2398</name>
</gene>
<organism evidence="1 2">
    <name type="scientific">Rivibacter subsaxonicus</name>
    <dbReference type="NCBI Taxonomy" id="457575"/>
    <lineage>
        <taxon>Bacteria</taxon>
        <taxon>Pseudomonadati</taxon>
        <taxon>Pseudomonadota</taxon>
        <taxon>Betaproteobacteria</taxon>
        <taxon>Burkholderiales</taxon>
        <taxon>Rivibacter</taxon>
    </lineage>
</organism>
<dbReference type="PANTHER" id="PTHR14136">
    <property type="entry name" value="BTB_POZ DOMAIN-CONTAINING PROTEIN KCTD9"/>
    <property type="match status" value="1"/>
</dbReference>
<dbReference type="PROSITE" id="PS51257">
    <property type="entry name" value="PROKAR_LIPOPROTEIN"/>
    <property type="match status" value="1"/>
</dbReference>
<dbReference type="Gene3D" id="2.160.20.80">
    <property type="entry name" value="E3 ubiquitin-protein ligase SopA"/>
    <property type="match status" value="2"/>
</dbReference>
<reference evidence="1 2" key="1">
    <citation type="submission" date="2019-02" db="EMBL/GenBank/DDBJ databases">
        <title>Genomic Encyclopedia of Type Strains, Phase IV (KMG-IV): sequencing the most valuable type-strain genomes for metagenomic binning, comparative biology and taxonomic classification.</title>
        <authorList>
            <person name="Goeker M."/>
        </authorList>
    </citation>
    <scope>NUCLEOTIDE SEQUENCE [LARGE SCALE GENOMIC DNA]</scope>
    <source>
        <strain evidence="1 2">DSM 19570</strain>
    </source>
</reference>
<dbReference type="InterPro" id="IPR051082">
    <property type="entry name" value="Pentapeptide-BTB/POZ_domain"/>
</dbReference>
<dbReference type="AlphaFoldDB" id="A0A4Q7VP86"/>
<name>A0A4Q7VP86_9BURK</name>